<reference evidence="1 2" key="1">
    <citation type="journal article" date="2018" name="Nat. Genet.">
        <title>The Rosa genome provides new insights in the design of modern roses.</title>
        <authorList>
            <person name="Bendahmane M."/>
        </authorList>
    </citation>
    <scope>NUCLEOTIDE SEQUENCE [LARGE SCALE GENOMIC DNA]</scope>
    <source>
        <strain evidence="2">cv. Old Blush</strain>
    </source>
</reference>
<dbReference type="EC" id="3.5.3.12" evidence="1"/>
<gene>
    <name evidence="1" type="ORF">RchiOBHm_Chr4g0407271</name>
</gene>
<dbReference type="Gene3D" id="3.75.10.10">
    <property type="entry name" value="L-arginine/glycine Amidinotransferase, Chain A"/>
    <property type="match status" value="1"/>
</dbReference>
<accession>A0A2P6QUI7</accession>
<keyword evidence="2" id="KW-1185">Reference proteome</keyword>
<comment type="caution">
    <text evidence="1">The sequence shown here is derived from an EMBL/GenBank/DDBJ whole genome shotgun (WGS) entry which is preliminary data.</text>
</comment>
<dbReference type="Gramene" id="PRQ37851">
    <property type="protein sequence ID" value="PRQ37851"/>
    <property type="gene ID" value="RchiOBHm_Chr4g0407271"/>
</dbReference>
<dbReference type="STRING" id="74649.A0A2P6QUI7"/>
<evidence type="ECO:0000313" key="1">
    <source>
        <dbReference type="EMBL" id="PRQ37851.1"/>
    </source>
</evidence>
<dbReference type="AlphaFoldDB" id="A0A2P6QUI7"/>
<name>A0A2P6QUI7_ROSCH</name>
<proteinExistence type="predicted"/>
<dbReference type="EMBL" id="PDCK01000042">
    <property type="protein sequence ID" value="PRQ37851.1"/>
    <property type="molecule type" value="Genomic_DNA"/>
</dbReference>
<dbReference type="SUPFAM" id="SSF55909">
    <property type="entry name" value="Pentein"/>
    <property type="match status" value="1"/>
</dbReference>
<keyword evidence="1" id="KW-0378">Hydrolase</keyword>
<sequence>MMIVIQTGIMTSLWHGRICALCSDTLPKGFSDTCNLQILAIEKLPRFPHTIILEGGSIHVDGEGNNQGTMKARSVQAQLSSYFVNHKLLSSFRDLPHY</sequence>
<organism evidence="1 2">
    <name type="scientific">Rosa chinensis</name>
    <name type="common">China rose</name>
    <dbReference type="NCBI Taxonomy" id="74649"/>
    <lineage>
        <taxon>Eukaryota</taxon>
        <taxon>Viridiplantae</taxon>
        <taxon>Streptophyta</taxon>
        <taxon>Embryophyta</taxon>
        <taxon>Tracheophyta</taxon>
        <taxon>Spermatophyta</taxon>
        <taxon>Magnoliopsida</taxon>
        <taxon>eudicotyledons</taxon>
        <taxon>Gunneridae</taxon>
        <taxon>Pentapetalae</taxon>
        <taxon>rosids</taxon>
        <taxon>fabids</taxon>
        <taxon>Rosales</taxon>
        <taxon>Rosaceae</taxon>
        <taxon>Rosoideae</taxon>
        <taxon>Rosoideae incertae sedis</taxon>
        <taxon>Rosa</taxon>
    </lineage>
</organism>
<dbReference type="GO" id="GO:0047632">
    <property type="term" value="F:agmatine deiminase activity"/>
    <property type="evidence" value="ECO:0007669"/>
    <property type="project" value="UniProtKB-EC"/>
</dbReference>
<dbReference type="Proteomes" id="UP000238479">
    <property type="component" value="Chromosome 4"/>
</dbReference>
<evidence type="ECO:0000313" key="2">
    <source>
        <dbReference type="Proteomes" id="UP000238479"/>
    </source>
</evidence>
<protein>
    <submittedName>
        <fullName evidence="1">Putative agmatine deiminase</fullName>
        <ecNumber evidence="1">3.5.3.12</ecNumber>
    </submittedName>
</protein>